<evidence type="ECO:0000256" key="6">
    <source>
        <dbReference type="SAM" id="Phobius"/>
    </source>
</evidence>
<dbReference type="InterPro" id="IPR001248">
    <property type="entry name" value="Pur-cyt_permease"/>
</dbReference>
<organism evidence="7 8">
    <name type="scientific">Actinomadura adrarensis</name>
    <dbReference type="NCBI Taxonomy" id="1819600"/>
    <lineage>
        <taxon>Bacteria</taxon>
        <taxon>Bacillati</taxon>
        <taxon>Actinomycetota</taxon>
        <taxon>Actinomycetes</taxon>
        <taxon>Streptosporangiales</taxon>
        <taxon>Thermomonosporaceae</taxon>
        <taxon>Actinomadura</taxon>
    </lineage>
</organism>
<feature type="transmembrane region" description="Helical" evidence="6">
    <location>
        <begin position="174"/>
        <end position="194"/>
    </location>
</feature>
<sequence length="493" mass="51407">MSTTAQPNRRETSLRETMEDNVLNPVAEEQRVSGWALLANTAGVGTTLTMLLIGGASSYLVGVKWTLVVAAVATLFGAVIGSLTGRVSHSTGMSSTVTARFHGLGATGSLLASLVFAVMILSFLALENVLLYNGTLFMLGWEATTTNAIGIYLLLTVAWIVLALFGLKLVQRTSLWLTLIAGSLLLVLVGVALSESGLSLGHVLAVQPDSVTTGAVSNALAGMIGFAGAMALTGADFARYARAPRDVRIMAIGGNVIVNFGVVALGAILYQAGDTVVARYLQDPAHAATANAAPGATMTEKVQTLAHTNAGAYFVILAGLLGFAIMYAAQVKAQAINAYAGSLALSNLFDALFRRTPSRIVMLVLGNVIALVCVWGGVLNVLQQLLAALGVATFSLTALMVTDFYVIRRRQPASTERIEQVNWAGVIAGLLGFAVPYTLQATGIFPLGFLLTLVVTPGAYILLRRTVLPEGTGTSTTEATTALREVGEETATA</sequence>
<feature type="transmembrane region" description="Helical" evidence="6">
    <location>
        <begin position="104"/>
        <end position="126"/>
    </location>
</feature>
<protein>
    <submittedName>
        <fullName evidence="7">Cytosine permease</fullName>
    </submittedName>
</protein>
<evidence type="ECO:0000256" key="1">
    <source>
        <dbReference type="ARBA" id="ARBA00004141"/>
    </source>
</evidence>
<keyword evidence="3 6" id="KW-0812">Transmembrane</keyword>
<dbReference type="PANTHER" id="PTHR30569">
    <property type="entry name" value="CYTOSINE TRANSPORTER CODB"/>
    <property type="match status" value="1"/>
</dbReference>
<evidence type="ECO:0000256" key="5">
    <source>
        <dbReference type="ARBA" id="ARBA00023136"/>
    </source>
</evidence>
<reference evidence="8" key="1">
    <citation type="journal article" date="2019" name="Int. J. Syst. Evol. Microbiol.">
        <title>The Global Catalogue of Microorganisms (GCM) 10K type strain sequencing project: providing services to taxonomists for standard genome sequencing and annotation.</title>
        <authorList>
            <consortium name="The Broad Institute Genomics Platform"/>
            <consortium name="The Broad Institute Genome Sequencing Center for Infectious Disease"/>
            <person name="Wu L."/>
            <person name="Ma J."/>
        </authorList>
    </citation>
    <scope>NUCLEOTIDE SEQUENCE [LARGE SCALE GENOMIC DNA]</scope>
    <source>
        <strain evidence="8">JCM 31696</strain>
    </source>
</reference>
<evidence type="ECO:0000256" key="4">
    <source>
        <dbReference type="ARBA" id="ARBA00022989"/>
    </source>
</evidence>
<comment type="similarity">
    <text evidence="2">Belongs to the purine-cytosine permease (2.A.39) family.</text>
</comment>
<feature type="transmembrane region" description="Helical" evidence="6">
    <location>
        <begin position="247"/>
        <end position="270"/>
    </location>
</feature>
<feature type="transmembrane region" description="Helical" evidence="6">
    <location>
        <begin position="214"/>
        <end position="235"/>
    </location>
</feature>
<evidence type="ECO:0000313" key="7">
    <source>
        <dbReference type="EMBL" id="MFD0856413.1"/>
    </source>
</evidence>
<dbReference type="EMBL" id="JBHTIR010004105">
    <property type="protein sequence ID" value="MFD0856413.1"/>
    <property type="molecule type" value="Genomic_DNA"/>
</dbReference>
<feature type="transmembrane region" description="Helical" evidence="6">
    <location>
        <begin position="65"/>
        <end position="83"/>
    </location>
</feature>
<dbReference type="Pfam" id="PF02133">
    <property type="entry name" value="Transp_cyt_pur"/>
    <property type="match status" value="1"/>
</dbReference>
<feature type="transmembrane region" description="Helical" evidence="6">
    <location>
        <begin position="420"/>
        <end position="438"/>
    </location>
</feature>
<keyword evidence="4 6" id="KW-1133">Transmembrane helix</keyword>
<dbReference type="Gene3D" id="1.10.4160.10">
    <property type="entry name" value="Hydantoin permease"/>
    <property type="match status" value="1"/>
</dbReference>
<feature type="transmembrane region" description="Helical" evidence="6">
    <location>
        <begin position="385"/>
        <end position="408"/>
    </location>
</feature>
<gene>
    <name evidence="7" type="ORF">ACFQ07_29505</name>
</gene>
<keyword evidence="8" id="KW-1185">Reference proteome</keyword>
<dbReference type="InterPro" id="IPR030191">
    <property type="entry name" value="CodB"/>
</dbReference>
<keyword evidence="5 6" id="KW-0472">Membrane</keyword>
<feature type="transmembrane region" description="Helical" evidence="6">
    <location>
        <begin position="444"/>
        <end position="463"/>
    </location>
</feature>
<evidence type="ECO:0000256" key="3">
    <source>
        <dbReference type="ARBA" id="ARBA00022692"/>
    </source>
</evidence>
<proteinExistence type="inferred from homology"/>
<name>A0ABW3CS11_9ACTN</name>
<dbReference type="PANTHER" id="PTHR30569:SF0">
    <property type="entry name" value="CYTOSINE PERMEASE"/>
    <property type="match status" value="1"/>
</dbReference>
<evidence type="ECO:0000313" key="8">
    <source>
        <dbReference type="Proteomes" id="UP001597083"/>
    </source>
</evidence>
<comment type="caution">
    <text evidence="7">The sequence shown here is derived from an EMBL/GenBank/DDBJ whole genome shotgun (WGS) entry which is preliminary data.</text>
</comment>
<accession>A0ABW3CS11</accession>
<feature type="transmembrane region" description="Helical" evidence="6">
    <location>
        <begin position="37"/>
        <end position="59"/>
    </location>
</feature>
<feature type="transmembrane region" description="Helical" evidence="6">
    <location>
        <begin position="360"/>
        <end position="379"/>
    </location>
</feature>
<feature type="transmembrane region" description="Helical" evidence="6">
    <location>
        <begin position="310"/>
        <end position="329"/>
    </location>
</feature>
<comment type="subcellular location">
    <subcellularLocation>
        <location evidence="1">Membrane</location>
        <topology evidence="1">Multi-pass membrane protein</topology>
    </subcellularLocation>
</comment>
<feature type="transmembrane region" description="Helical" evidence="6">
    <location>
        <begin position="146"/>
        <end position="167"/>
    </location>
</feature>
<evidence type="ECO:0000256" key="2">
    <source>
        <dbReference type="ARBA" id="ARBA00008974"/>
    </source>
</evidence>
<dbReference type="Proteomes" id="UP001597083">
    <property type="component" value="Unassembled WGS sequence"/>
</dbReference>